<keyword evidence="1 4" id="KW-0479">Metal-binding</keyword>
<evidence type="ECO:0000256" key="5">
    <source>
        <dbReference type="SAM" id="Phobius"/>
    </source>
</evidence>
<keyword evidence="8" id="KW-1185">Reference proteome</keyword>
<accession>A0ABP0UY29</accession>
<feature type="domain" description="TRAF-type" evidence="6">
    <location>
        <begin position="63"/>
        <end position="95"/>
    </location>
</feature>
<keyword evidence="5" id="KW-0812">Transmembrane</keyword>
<proteinExistence type="predicted"/>
<evidence type="ECO:0000313" key="8">
    <source>
        <dbReference type="Proteomes" id="UP001497512"/>
    </source>
</evidence>
<evidence type="ECO:0000256" key="3">
    <source>
        <dbReference type="ARBA" id="ARBA00022833"/>
    </source>
</evidence>
<evidence type="ECO:0000259" key="6">
    <source>
        <dbReference type="PROSITE" id="PS50145"/>
    </source>
</evidence>
<dbReference type="SUPFAM" id="SSF49599">
    <property type="entry name" value="TRAF domain-like"/>
    <property type="match status" value="1"/>
</dbReference>
<evidence type="ECO:0000313" key="7">
    <source>
        <dbReference type="EMBL" id="CAK9232259.1"/>
    </source>
</evidence>
<protein>
    <recommendedName>
        <fullName evidence="6">TRAF-type domain-containing protein</fullName>
    </recommendedName>
</protein>
<dbReference type="InterPro" id="IPR013083">
    <property type="entry name" value="Znf_RING/FYVE/PHD"/>
</dbReference>
<evidence type="ECO:0000256" key="1">
    <source>
        <dbReference type="ARBA" id="ARBA00022723"/>
    </source>
</evidence>
<keyword evidence="5" id="KW-1133">Transmembrane helix</keyword>
<feature type="zinc finger region" description="TRAF-type" evidence="4">
    <location>
        <begin position="63"/>
        <end position="95"/>
    </location>
</feature>
<reference evidence="7" key="1">
    <citation type="submission" date="2024-02" db="EMBL/GenBank/DDBJ databases">
        <authorList>
            <consortium name="ELIXIR-Norway"/>
            <consortium name="Elixir Norway"/>
        </authorList>
    </citation>
    <scope>NUCLEOTIDE SEQUENCE</scope>
</reference>
<evidence type="ECO:0000256" key="4">
    <source>
        <dbReference type="PROSITE-ProRule" id="PRU00207"/>
    </source>
</evidence>
<feature type="transmembrane region" description="Helical" evidence="5">
    <location>
        <begin position="182"/>
        <end position="200"/>
    </location>
</feature>
<dbReference type="PANTHER" id="PTHR16295">
    <property type="entry name" value="TRAF-TYPE ZINC FINGER PROTEIN-RELATED"/>
    <property type="match status" value="1"/>
</dbReference>
<name>A0ABP0UY29_9BRYO</name>
<dbReference type="Gene3D" id="3.30.40.10">
    <property type="entry name" value="Zinc/RING finger domain, C3HC4 (zinc finger)"/>
    <property type="match status" value="1"/>
</dbReference>
<keyword evidence="3 4" id="KW-0862">Zinc</keyword>
<keyword evidence="2 4" id="KW-0863">Zinc-finger</keyword>
<organism evidence="7 8">
    <name type="scientific">Sphagnum troendelagicum</name>
    <dbReference type="NCBI Taxonomy" id="128251"/>
    <lineage>
        <taxon>Eukaryota</taxon>
        <taxon>Viridiplantae</taxon>
        <taxon>Streptophyta</taxon>
        <taxon>Embryophyta</taxon>
        <taxon>Bryophyta</taxon>
        <taxon>Sphagnophytina</taxon>
        <taxon>Sphagnopsida</taxon>
        <taxon>Sphagnales</taxon>
        <taxon>Sphagnaceae</taxon>
        <taxon>Sphagnum</taxon>
    </lineage>
</organism>
<dbReference type="EMBL" id="OZ019899">
    <property type="protein sequence ID" value="CAK9232259.1"/>
    <property type="molecule type" value="Genomic_DNA"/>
</dbReference>
<dbReference type="InterPro" id="IPR051986">
    <property type="entry name" value="Innate_Immune_Apopt_Reg"/>
</dbReference>
<keyword evidence="5" id="KW-0472">Membrane</keyword>
<gene>
    <name evidence="7" type="ORF">CSSPTR1EN2_LOCUS21168</name>
</gene>
<dbReference type="PROSITE" id="PS50145">
    <property type="entry name" value="ZF_TRAF"/>
    <property type="match status" value="1"/>
</dbReference>
<dbReference type="Proteomes" id="UP001497512">
    <property type="component" value="Chromosome 7"/>
</dbReference>
<sequence>MAPKDVDTASFVFCSHCERDVPTANFNLHSLHCKRNLERCSVCGEMVARTCADEHFNELHALVPCPKCGAGIERELLYIHENEKCPQRMVACVYCDFPVSAADLHAHSDHCGSRTEMCIPCGKYVRLREKIAHDLQFHGEISGNEDSTRECITGPGSLAYLEVPPQSAPSRTSPPSTSRHKLLFTFAITGFAIVIGTYVLQRRGPNQ</sequence>
<dbReference type="InterPro" id="IPR001293">
    <property type="entry name" value="Znf_TRAF"/>
</dbReference>
<evidence type="ECO:0000256" key="2">
    <source>
        <dbReference type="ARBA" id="ARBA00022771"/>
    </source>
</evidence>
<dbReference type="PANTHER" id="PTHR16295:SF10">
    <property type="entry name" value="EXPRESSED PROTEIN"/>
    <property type="match status" value="1"/>
</dbReference>